<dbReference type="Pfam" id="PF01593">
    <property type="entry name" value="Amino_oxidase"/>
    <property type="match status" value="1"/>
</dbReference>
<evidence type="ECO:0000256" key="3">
    <source>
        <dbReference type="SAM" id="MobiDB-lite"/>
    </source>
</evidence>
<dbReference type="InterPro" id="IPR050464">
    <property type="entry name" value="Zeta_carotene_desat/Oxidored"/>
</dbReference>
<keyword evidence="6" id="KW-1185">Reference proteome</keyword>
<dbReference type="SUPFAM" id="SSF51905">
    <property type="entry name" value="FAD/NAD(P)-binding domain"/>
    <property type="match status" value="1"/>
</dbReference>
<evidence type="ECO:0000259" key="4">
    <source>
        <dbReference type="Pfam" id="PF01593"/>
    </source>
</evidence>
<sequence length="450" mass="48027">MTTEQVCVIGGGLAGIASAVRLLDAGHQVTLVEARPALGGATYSFRRGDLTVDTGQHVFLRCYQQYRELLVRLGTADRAAVQDAFAVPILRVGAPPHVLARNRRLPAPAHLLPALLNYRPLRFGQRLSAVRAAAALRRVEPDDPAADRVSFGAWLAAHGQDAPTIQRLWELICVAALNAPPDRASLALAARVFRTGLLDRADAADIGRPTAPLGELHGTPAATLLRQRGATVRTGVRVGEIRVDQGRFRVAGDGLELIADAVVLAVPHPQAARLVPVEAAPDRARWARLGAAPIVNVHVHYQQRITELEFAAGLDTPVQWVFDRTPPGASGQYLVVSISAAEQVLAVRAGTLLQTYLAALAEVFPVARQTRIRDAFVTREPRATFRQEPGSRSARPPAQTRSPGLALAGAWTDTGWPDTMEGAVRSGQRAADVVLAHLGSTSSVATEATT</sequence>
<evidence type="ECO:0000313" key="5">
    <source>
        <dbReference type="EMBL" id="MBF9133799.1"/>
    </source>
</evidence>
<comment type="cofactor">
    <cofactor evidence="1">
        <name>FAD</name>
        <dbReference type="ChEBI" id="CHEBI:57692"/>
    </cofactor>
</comment>
<evidence type="ECO:0000256" key="1">
    <source>
        <dbReference type="ARBA" id="ARBA00001974"/>
    </source>
</evidence>
<accession>A0ABS0H639</accession>
<dbReference type="Proteomes" id="UP000638560">
    <property type="component" value="Unassembled WGS sequence"/>
</dbReference>
<dbReference type="InterPro" id="IPR036188">
    <property type="entry name" value="FAD/NAD-bd_sf"/>
</dbReference>
<evidence type="ECO:0000256" key="2">
    <source>
        <dbReference type="ARBA" id="ARBA00023002"/>
    </source>
</evidence>
<dbReference type="EMBL" id="JADPUN010000294">
    <property type="protein sequence ID" value="MBF9133799.1"/>
    <property type="molecule type" value="Genomic_DNA"/>
</dbReference>
<dbReference type="Gene3D" id="3.50.50.60">
    <property type="entry name" value="FAD/NAD(P)-binding domain"/>
    <property type="match status" value="1"/>
</dbReference>
<evidence type="ECO:0000313" key="6">
    <source>
        <dbReference type="Proteomes" id="UP000638560"/>
    </source>
</evidence>
<keyword evidence="2" id="KW-0560">Oxidoreductase</keyword>
<dbReference type="PANTHER" id="PTHR42923:SF47">
    <property type="entry name" value="BLR3003 PROTEIN"/>
    <property type="match status" value="1"/>
</dbReference>
<dbReference type="PANTHER" id="PTHR42923">
    <property type="entry name" value="PROTOPORPHYRINOGEN OXIDASE"/>
    <property type="match status" value="1"/>
</dbReference>
<feature type="region of interest" description="Disordered" evidence="3">
    <location>
        <begin position="381"/>
        <end position="412"/>
    </location>
</feature>
<proteinExistence type="predicted"/>
<dbReference type="PRINTS" id="PR00757">
    <property type="entry name" value="AMINEOXDASEF"/>
</dbReference>
<protein>
    <submittedName>
        <fullName evidence="5">FAD-dependent oxidoreductase</fullName>
    </submittedName>
</protein>
<name>A0ABS0H639_9ACTN</name>
<dbReference type="RefSeq" id="WP_196205302.1">
    <property type="nucleotide sequence ID" value="NZ_JADPUN010000294.1"/>
</dbReference>
<dbReference type="InterPro" id="IPR001613">
    <property type="entry name" value="Flavin_amine_oxidase"/>
</dbReference>
<dbReference type="InterPro" id="IPR017830">
    <property type="entry name" value="SQase_HpnE"/>
</dbReference>
<dbReference type="NCBIfam" id="TIGR03467">
    <property type="entry name" value="HpnE"/>
    <property type="match status" value="1"/>
</dbReference>
<organism evidence="5 6">
    <name type="scientific">Plantactinospora alkalitolerans</name>
    <dbReference type="NCBI Taxonomy" id="2789879"/>
    <lineage>
        <taxon>Bacteria</taxon>
        <taxon>Bacillati</taxon>
        <taxon>Actinomycetota</taxon>
        <taxon>Actinomycetes</taxon>
        <taxon>Micromonosporales</taxon>
        <taxon>Micromonosporaceae</taxon>
        <taxon>Plantactinospora</taxon>
    </lineage>
</organism>
<comment type="caution">
    <text evidence="5">The sequence shown here is derived from an EMBL/GenBank/DDBJ whole genome shotgun (WGS) entry which is preliminary data.</text>
</comment>
<dbReference type="InterPro" id="IPR002937">
    <property type="entry name" value="Amino_oxidase"/>
</dbReference>
<gene>
    <name evidence="5" type="ORF">I0C86_33420</name>
</gene>
<feature type="domain" description="Amine oxidase" evidence="4">
    <location>
        <begin position="13"/>
        <end position="435"/>
    </location>
</feature>
<reference evidence="5 6" key="1">
    <citation type="submission" date="2020-11" db="EMBL/GenBank/DDBJ databases">
        <title>A novel isolate from a Black sea contaminated sediment with potential to produce alkanes: Plantactinospora alkalitolerans sp. nov.</title>
        <authorList>
            <person name="Carro L."/>
            <person name="Veyisoglu A."/>
            <person name="Guven K."/>
            <person name="Schumann P."/>
            <person name="Klenk H.-P."/>
            <person name="Sahin N."/>
        </authorList>
    </citation>
    <scope>NUCLEOTIDE SEQUENCE [LARGE SCALE GENOMIC DNA]</scope>
    <source>
        <strain evidence="5 6">S1510</strain>
    </source>
</reference>